<dbReference type="AlphaFoldDB" id="A0AAP0FD19"/>
<evidence type="ECO:0000313" key="2">
    <source>
        <dbReference type="Proteomes" id="UP001420932"/>
    </source>
</evidence>
<accession>A0AAP0FD19</accession>
<proteinExistence type="predicted"/>
<name>A0AAP0FD19_9MAGN</name>
<dbReference type="EMBL" id="JBBNAF010000010">
    <property type="protein sequence ID" value="KAK9106458.1"/>
    <property type="molecule type" value="Genomic_DNA"/>
</dbReference>
<comment type="caution">
    <text evidence="1">The sequence shown here is derived from an EMBL/GenBank/DDBJ whole genome shotgun (WGS) entry which is preliminary data.</text>
</comment>
<keyword evidence="2" id="KW-1185">Reference proteome</keyword>
<reference evidence="1 2" key="1">
    <citation type="submission" date="2024-01" db="EMBL/GenBank/DDBJ databases">
        <title>Genome assemblies of Stephania.</title>
        <authorList>
            <person name="Yang L."/>
        </authorList>
    </citation>
    <scope>NUCLEOTIDE SEQUENCE [LARGE SCALE GENOMIC DNA]</scope>
    <source>
        <strain evidence="1">YNDBR</strain>
        <tissue evidence="1">Leaf</tissue>
    </source>
</reference>
<protein>
    <submittedName>
        <fullName evidence="1">Uncharacterized protein</fullName>
    </submittedName>
</protein>
<gene>
    <name evidence="1" type="ORF">Syun_022469</name>
</gene>
<dbReference type="Proteomes" id="UP001420932">
    <property type="component" value="Unassembled WGS sequence"/>
</dbReference>
<sequence>MQFELNQDFFAGPKFKTRRWYRKVLAQQHPHQELALVGAGITSHPCLPRKESTVNRYVKLSLAHENGIPRNRKDLGVGCRVSSLVIETQARHFEVRVFRDDRVDLRKVALHFYMSIIKKILDDSVLVSNVRATM</sequence>
<evidence type="ECO:0000313" key="1">
    <source>
        <dbReference type="EMBL" id="KAK9106458.1"/>
    </source>
</evidence>
<organism evidence="1 2">
    <name type="scientific">Stephania yunnanensis</name>
    <dbReference type="NCBI Taxonomy" id="152371"/>
    <lineage>
        <taxon>Eukaryota</taxon>
        <taxon>Viridiplantae</taxon>
        <taxon>Streptophyta</taxon>
        <taxon>Embryophyta</taxon>
        <taxon>Tracheophyta</taxon>
        <taxon>Spermatophyta</taxon>
        <taxon>Magnoliopsida</taxon>
        <taxon>Ranunculales</taxon>
        <taxon>Menispermaceae</taxon>
        <taxon>Menispermoideae</taxon>
        <taxon>Cissampelideae</taxon>
        <taxon>Stephania</taxon>
    </lineage>
</organism>